<dbReference type="PROSITE" id="PS51464">
    <property type="entry name" value="SIS"/>
    <property type="match status" value="1"/>
</dbReference>
<dbReference type="GO" id="GO:0097367">
    <property type="term" value="F:carbohydrate derivative binding"/>
    <property type="evidence" value="ECO:0007669"/>
    <property type="project" value="InterPro"/>
</dbReference>
<proteinExistence type="inferred from homology"/>
<evidence type="ECO:0000256" key="1">
    <source>
        <dbReference type="ARBA" id="ARBA00023239"/>
    </source>
</evidence>
<organism evidence="5 6">
    <name type="scientific">Candidatus Alectryocaccomicrobium excrementavium</name>
    <dbReference type="NCBI Taxonomy" id="2840668"/>
    <lineage>
        <taxon>Bacteria</taxon>
        <taxon>Bacillati</taxon>
        <taxon>Bacillota</taxon>
        <taxon>Clostridia</taxon>
        <taxon>Candidatus Alectryocaccomicrobium</taxon>
    </lineage>
</organism>
<dbReference type="InterPro" id="IPR046348">
    <property type="entry name" value="SIS_dom_sf"/>
</dbReference>
<dbReference type="GO" id="GO:0009254">
    <property type="term" value="P:peptidoglycan turnover"/>
    <property type="evidence" value="ECO:0007669"/>
    <property type="project" value="TreeGrafter"/>
</dbReference>
<dbReference type="PROSITE" id="PS01272">
    <property type="entry name" value="GCKR"/>
    <property type="match status" value="1"/>
</dbReference>
<evidence type="ECO:0000256" key="3">
    <source>
        <dbReference type="HAMAP-Rule" id="MF_00068"/>
    </source>
</evidence>
<reference evidence="5" key="2">
    <citation type="journal article" date="2021" name="PeerJ">
        <title>Extensive microbial diversity within the chicken gut microbiome revealed by metagenomics and culture.</title>
        <authorList>
            <person name="Gilroy R."/>
            <person name="Ravi A."/>
            <person name="Getino M."/>
            <person name="Pursley I."/>
            <person name="Horton D.L."/>
            <person name="Alikhan N.F."/>
            <person name="Baker D."/>
            <person name="Gharbi K."/>
            <person name="Hall N."/>
            <person name="Watson M."/>
            <person name="Adriaenssens E.M."/>
            <person name="Foster-Nyarko E."/>
            <person name="Jarju S."/>
            <person name="Secka A."/>
            <person name="Antonio M."/>
            <person name="Oren A."/>
            <person name="Chaudhuri R.R."/>
            <person name="La Ragione R."/>
            <person name="Hildebrand F."/>
            <person name="Pallen M.J."/>
        </authorList>
    </citation>
    <scope>NUCLEOTIDE SEQUENCE</scope>
    <source>
        <strain evidence="5">13766</strain>
    </source>
</reference>
<dbReference type="EC" id="4.2.1.126" evidence="3"/>
<keyword evidence="1 3" id="KW-0456">Lyase</keyword>
<comment type="catalytic activity">
    <reaction evidence="3">
        <text>N-acetyl-D-muramate 6-phosphate + H2O = N-acetyl-D-glucosamine 6-phosphate + (R)-lactate</text>
        <dbReference type="Rhea" id="RHEA:26410"/>
        <dbReference type="ChEBI" id="CHEBI:15377"/>
        <dbReference type="ChEBI" id="CHEBI:16004"/>
        <dbReference type="ChEBI" id="CHEBI:57513"/>
        <dbReference type="ChEBI" id="CHEBI:58722"/>
        <dbReference type="EC" id="4.2.1.126"/>
    </reaction>
</comment>
<dbReference type="InterPro" id="IPR005486">
    <property type="entry name" value="Glucokinase_regulatory_CS"/>
</dbReference>
<dbReference type="NCBIfam" id="TIGR00274">
    <property type="entry name" value="N-acetylmuramic acid 6-phosphate etherase"/>
    <property type="match status" value="1"/>
</dbReference>
<dbReference type="GO" id="GO:0016835">
    <property type="term" value="F:carbon-oxygen lyase activity"/>
    <property type="evidence" value="ECO:0007669"/>
    <property type="project" value="UniProtKB-UniRule"/>
</dbReference>
<feature type="active site" evidence="3">
    <location>
        <position position="117"/>
    </location>
</feature>
<dbReference type="PANTHER" id="PTHR10088:SF4">
    <property type="entry name" value="GLUCOKINASE REGULATORY PROTEIN"/>
    <property type="match status" value="1"/>
</dbReference>
<sequence length="309" mass="33294">MMHNPLEQLHTEQRNTSTIGIASCTTLEMLEKINDEDQKVAAQVRKALPDVARAVELIVERMRHGGRLVYAGAGTSGRLGYMDAAECRPTYGIAENKVSCVMAGGRDAVFSAKESLEDDRAGAREDLRQWGLLPADVVVAAAASGRTPYCIGALDYAREIGAGAISIACNPGSAMSAHADVAIEVDTGAEAIMGSTRMKAGTAQKMIMNMLSTAAMVRLGRTYDNLMICLRARNGKIAYRMVRLYCEATGCTDEEEARRALRAADGQLDIAIFMQKAACTKEDAEKAFSETFDIRARIEKAEQATPTNG</sequence>
<dbReference type="Gene3D" id="3.40.50.10490">
    <property type="entry name" value="Glucose-6-phosphate isomerase like protein, domain 1"/>
    <property type="match status" value="1"/>
</dbReference>
<evidence type="ECO:0000259" key="4">
    <source>
        <dbReference type="PROSITE" id="PS51464"/>
    </source>
</evidence>
<name>A0A9D1G2G6_9FIRM</name>
<comment type="miscellaneous">
    <text evidence="3">A lyase-type mechanism (elimination/hydration) is suggested for the cleavage of the lactyl ether bond of MurNAc 6-phosphate, with the formation of an alpha,beta-unsaturated aldehyde intermediate with (E)-stereochemistry, followed by the syn addition of water to give product.</text>
</comment>
<evidence type="ECO:0000313" key="5">
    <source>
        <dbReference type="EMBL" id="HIS93916.1"/>
    </source>
</evidence>
<evidence type="ECO:0000256" key="2">
    <source>
        <dbReference type="ARBA" id="ARBA00023277"/>
    </source>
</evidence>
<evidence type="ECO:0000313" key="6">
    <source>
        <dbReference type="Proteomes" id="UP000824140"/>
    </source>
</evidence>
<reference evidence="5" key="1">
    <citation type="submission" date="2020-10" db="EMBL/GenBank/DDBJ databases">
        <authorList>
            <person name="Gilroy R."/>
        </authorList>
    </citation>
    <scope>NUCLEOTIDE SEQUENCE</scope>
    <source>
        <strain evidence="5">13766</strain>
    </source>
</reference>
<dbReference type="AlphaFoldDB" id="A0A9D1G2G6"/>
<dbReference type="InterPro" id="IPR005488">
    <property type="entry name" value="Etherase_MurQ"/>
</dbReference>
<dbReference type="HAMAP" id="MF_00068">
    <property type="entry name" value="MurQ"/>
    <property type="match status" value="1"/>
</dbReference>
<dbReference type="Pfam" id="PF22645">
    <property type="entry name" value="GKRP_SIS_N"/>
    <property type="match status" value="1"/>
</dbReference>
<comment type="similarity">
    <text evidence="3">Belongs to the GCKR-like family. MurNAc-6-P etherase subfamily.</text>
</comment>
<dbReference type="InterPro" id="IPR040190">
    <property type="entry name" value="MURQ/GCKR"/>
</dbReference>
<dbReference type="InterPro" id="IPR001347">
    <property type="entry name" value="SIS_dom"/>
</dbReference>
<feature type="active site" description="Proton donor" evidence="3">
    <location>
        <position position="86"/>
    </location>
</feature>
<dbReference type="FunFam" id="3.40.50.10490:FF:000014">
    <property type="entry name" value="N-acetylmuramic acid 6-phosphate etherase"/>
    <property type="match status" value="1"/>
</dbReference>
<dbReference type="Gene3D" id="1.10.8.1080">
    <property type="match status" value="1"/>
</dbReference>
<dbReference type="Proteomes" id="UP000824140">
    <property type="component" value="Unassembled WGS sequence"/>
</dbReference>
<dbReference type="CDD" id="cd05007">
    <property type="entry name" value="SIS_Etherase"/>
    <property type="match status" value="1"/>
</dbReference>
<dbReference type="GO" id="GO:0046348">
    <property type="term" value="P:amino sugar catabolic process"/>
    <property type="evidence" value="ECO:0007669"/>
    <property type="project" value="InterPro"/>
</dbReference>
<comment type="pathway">
    <text evidence="3">Amino-sugar metabolism; N-acetylmuramate degradation.</text>
</comment>
<feature type="domain" description="SIS" evidence="4">
    <location>
        <begin position="58"/>
        <end position="221"/>
    </location>
</feature>
<comment type="caution">
    <text evidence="5">The sequence shown here is derived from an EMBL/GenBank/DDBJ whole genome shotgun (WGS) entry which is preliminary data.</text>
</comment>
<dbReference type="PANTHER" id="PTHR10088">
    <property type="entry name" value="GLUCOKINASE REGULATORY PROTEIN"/>
    <property type="match status" value="1"/>
</dbReference>
<comment type="function">
    <text evidence="3">Specifically catalyzes the cleavage of the D-lactyl ether substituent of MurNAc 6-phosphate, producing GlcNAc 6-phosphate and D-lactate.</text>
</comment>
<dbReference type="SUPFAM" id="SSF53697">
    <property type="entry name" value="SIS domain"/>
    <property type="match status" value="1"/>
</dbReference>
<dbReference type="NCBIfam" id="NF003915">
    <property type="entry name" value="PRK05441.1"/>
    <property type="match status" value="1"/>
</dbReference>
<keyword evidence="2 3" id="KW-0119">Carbohydrate metabolism</keyword>
<dbReference type="Pfam" id="PF14555">
    <property type="entry name" value="UBA_4"/>
    <property type="match status" value="1"/>
</dbReference>
<comment type="subunit">
    <text evidence="3">Homodimer.</text>
</comment>
<dbReference type="GO" id="GO:0016803">
    <property type="term" value="F:ether hydrolase activity"/>
    <property type="evidence" value="ECO:0007669"/>
    <property type="project" value="TreeGrafter"/>
</dbReference>
<dbReference type="NCBIfam" id="NF009222">
    <property type="entry name" value="PRK12570.1"/>
    <property type="match status" value="1"/>
</dbReference>
<accession>A0A9D1G2G6</accession>
<protein>
    <recommendedName>
        <fullName evidence="3">N-acetylmuramic acid 6-phosphate etherase</fullName>
        <shortName evidence="3">MurNAc-6-P etherase</shortName>
        <ecNumber evidence="3">4.2.1.126</ecNumber>
    </recommendedName>
    <alternativeName>
        <fullName evidence="3">N-acetylmuramic acid 6-phosphate hydrolase</fullName>
    </alternativeName>
    <alternativeName>
        <fullName evidence="3">N-acetylmuramic acid 6-phosphate lyase</fullName>
    </alternativeName>
</protein>
<dbReference type="EMBL" id="DVJN01000247">
    <property type="protein sequence ID" value="HIS93916.1"/>
    <property type="molecule type" value="Genomic_DNA"/>
</dbReference>
<gene>
    <name evidence="3 5" type="primary">murQ</name>
    <name evidence="5" type="ORF">IAA84_12950</name>
</gene>